<dbReference type="AlphaFoldDB" id="A0AAV9UE79"/>
<keyword evidence="2" id="KW-1185">Reference proteome</keyword>
<sequence length="154" mass="16948">MSLNPNSLTRRQFSEAFINTDPPSGADAEYISIFRATQHLLSLLINDAGMVETGNAEQPFMEPAKSKNRVYAMWDFVGRTMGILINGVQSPSNPGRMRDAAWKDVVGRTQMADMLIQEQARGDSMHQMSWGSGFDTRFPFGDDIKQASAAAAAN</sequence>
<name>A0AAV9UE79_9PEZI</name>
<evidence type="ECO:0000313" key="2">
    <source>
        <dbReference type="Proteomes" id="UP001373714"/>
    </source>
</evidence>
<comment type="caution">
    <text evidence="1">The sequence shown here is derived from an EMBL/GenBank/DDBJ whole genome shotgun (WGS) entry which is preliminary data.</text>
</comment>
<dbReference type="EMBL" id="JAVHNS010000011">
    <property type="protein sequence ID" value="KAK6339987.1"/>
    <property type="molecule type" value="Genomic_DNA"/>
</dbReference>
<reference evidence="1 2" key="1">
    <citation type="submission" date="2019-10" db="EMBL/GenBank/DDBJ databases">
        <authorList>
            <person name="Palmer J.M."/>
        </authorList>
    </citation>
    <scope>NUCLEOTIDE SEQUENCE [LARGE SCALE GENOMIC DNA]</scope>
    <source>
        <strain evidence="1 2">TWF730</strain>
    </source>
</reference>
<protein>
    <submittedName>
        <fullName evidence="1">Uncharacterized protein</fullName>
    </submittedName>
</protein>
<organism evidence="1 2">
    <name type="scientific">Orbilia blumenaviensis</name>
    <dbReference type="NCBI Taxonomy" id="1796055"/>
    <lineage>
        <taxon>Eukaryota</taxon>
        <taxon>Fungi</taxon>
        <taxon>Dikarya</taxon>
        <taxon>Ascomycota</taxon>
        <taxon>Pezizomycotina</taxon>
        <taxon>Orbiliomycetes</taxon>
        <taxon>Orbiliales</taxon>
        <taxon>Orbiliaceae</taxon>
        <taxon>Orbilia</taxon>
    </lineage>
</organism>
<dbReference type="Proteomes" id="UP001373714">
    <property type="component" value="Unassembled WGS sequence"/>
</dbReference>
<gene>
    <name evidence="1" type="ORF">TWF730_001764</name>
</gene>
<evidence type="ECO:0000313" key="1">
    <source>
        <dbReference type="EMBL" id="KAK6339987.1"/>
    </source>
</evidence>
<accession>A0AAV9UE79</accession>
<proteinExistence type="predicted"/>